<name>A0AAQ4CWA7_9CREN</name>
<evidence type="ECO:0008006" key="3">
    <source>
        <dbReference type="Google" id="ProtNLM"/>
    </source>
</evidence>
<dbReference type="KEGG" id="scas:SACC_31050"/>
<dbReference type="Proteomes" id="UP001319921">
    <property type="component" value="Chromosome"/>
</dbReference>
<dbReference type="Pfam" id="PF12916">
    <property type="entry name" value="DUF3834"/>
    <property type="match status" value="1"/>
</dbReference>
<protein>
    <recommendedName>
        <fullName evidence="3">DUF3834 domain-containing protein</fullName>
    </recommendedName>
</protein>
<reference evidence="1 2" key="1">
    <citation type="journal article" date="2022" name="Microbiol. Resour. Announc.">
        <title>Complete Genome Sequence of the Hyperthermophilic and Acidophilic Archaeon Saccharolobus caldissimus Strain HS-3T.</title>
        <authorList>
            <person name="Sakai H.D."/>
            <person name="Kurosawa N."/>
        </authorList>
    </citation>
    <scope>NUCLEOTIDE SEQUENCE [LARGE SCALE GENOMIC DNA]</scope>
    <source>
        <strain evidence="1 2">JCM32116</strain>
    </source>
</reference>
<sequence length="216" mass="23735">MKALVAPGPVSYPLIVSGRIKLEFGKEGQADVIADSIVSLIRRKLKVDYAALKELMVIYPNITDKIGVWRKGSAADVLIKALIKIDGINANLVYSDDWNSLLIMLREGKVTSATLSSAIVKGVSFEELFAKRGIQMPGSCGLSILNKGVEDEVISSYLEGIDKMREDPEGSTERIISLLPIKVPKNFVIGVIKNVKLEINRVENYDTFKNLVESVI</sequence>
<gene>
    <name evidence="1" type="ORF">SACC_31050</name>
</gene>
<dbReference type="GeneID" id="68867829"/>
<dbReference type="AlphaFoldDB" id="A0AAQ4CWA7"/>
<evidence type="ECO:0000313" key="2">
    <source>
        <dbReference type="Proteomes" id="UP001319921"/>
    </source>
</evidence>
<dbReference type="RefSeq" id="WP_229570755.1">
    <property type="nucleotide sequence ID" value="NZ_AP025226.1"/>
</dbReference>
<proteinExistence type="predicted"/>
<keyword evidence="2" id="KW-1185">Reference proteome</keyword>
<evidence type="ECO:0000313" key="1">
    <source>
        <dbReference type="EMBL" id="BDC00089.1"/>
    </source>
</evidence>
<accession>A0AAQ4CWA7</accession>
<dbReference type="InterPro" id="IPR024533">
    <property type="entry name" value="DUF3834"/>
</dbReference>
<dbReference type="Gene3D" id="3.40.190.200">
    <property type="match status" value="1"/>
</dbReference>
<organism evidence="1 2">
    <name type="scientific">Saccharolobus caldissimus</name>
    <dbReference type="NCBI Taxonomy" id="1702097"/>
    <lineage>
        <taxon>Archaea</taxon>
        <taxon>Thermoproteota</taxon>
        <taxon>Thermoprotei</taxon>
        <taxon>Sulfolobales</taxon>
        <taxon>Sulfolobaceae</taxon>
        <taxon>Saccharolobus</taxon>
    </lineage>
</organism>
<dbReference type="EMBL" id="AP025226">
    <property type="protein sequence ID" value="BDC00089.1"/>
    <property type="molecule type" value="Genomic_DNA"/>
</dbReference>